<protein>
    <submittedName>
        <fullName evidence="1">Uncharacterized protein</fullName>
    </submittedName>
</protein>
<dbReference type="Proteomes" id="UP001217754">
    <property type="component" value="Chromosome 3"/>
</dbReference>
<dbReference type="RefSeq" id="XP_060122191.1">
    <property type="nucleotide sequence ID" value="XM_060266208.1"/>
</dbReference>
<dbReference type="EMBL" id="CP119960">
    <property type="protein sequence ID" value="WFD39294.1"/>
    <property type="molecule type" value="Genomic_DNA"/>
</dbReference>
<evidence type="ECO:0000313" key="1">
    <source>
        <dbReference type="EMBL" id="WFD39294.1"/>
    </source>
</evidence>
<dbReference type="AlphaFoldDB" id="A0AAF0F2L5"/>
<accession>A0AAF0F2L5</accession>
<dbReference type="Gene3D" id="2.70.70.10">
    <property type="entry name" value="Glucose Permease (Domain IIA)"/>
    <property type="match status" value="1"/>
</dbReference>
<proteinExistence type="predicted"/>
<name>A0AAF0F2L5_9BASI</name>
<organism evidence="1 2">
    <name type="scientific">Malassezia japonica</name>
    <dbReference type="NCBI Taxonomy" id="223818"/>
    <lineage>
        <taxon>Eukaryota</taxon>
        <taxon>Fungi</taxon>
        <taxon>Dikarya</taxon>
        <taxon>Basidiomycota</taxon>
        <taxon>Ustilaginomycotina</taxon>
        <taxon>Malasseziomycetes</taxon>
        <taxon>Malasseziales</taxon>
        <taxon>Malasseziaceae</taxon>
        <taxon>Malassezia</taxon>
    </lineage>
</organism>
<keyword evidence="2" id="KW-1185">Reference proteome</keyword>
<dbReference type="GeneID" id="85225917"/>
<reference evidence="1" key="1">
    <citation type="submission" date="2023-03" db="EMBL/GenBank/DDBJ databases">
        <title>Mating type loci evolution in Malassezia.</title>
        <authorList>
            <person name="Coelho M.A."/>
        </authorList>
    </citation>
    <scope>NUCLEOTIDE SEQUENCE</scope>
    <source>
        <strain evidence="1">CBS 9431</strain>
    </source>
</reference>
<sequence>MQDPFLPRSRLHAYAQNSSWARGVTVRTRTGGAPVYLRSPVRGTVVWSAAYTYVRPPTSGPQATRNNELDWCVMVRDEWGMVYQVFGIERGTAQVRAGDSVQAGSVLGTAHRTQLSLMPWSHAPPADPPKRYEEQGFLPYPYRFRRLEVRVGRIPCDTPGAPCFDPEKAWTYYHPQLALVPREAPSRAPPFTEPRQVYFAPASRTPLLTPPLAFPRHAAAHPMPLSGEVEIFSPFQAFEETLGDVDDAYDPIALYALDWSAAPRTSRALCTAKDAYWRRAFEHSRLAPNTSLWAHYVPTLVVASAGGNALRAQLKSQFDEKERGLVYCATRTSLGHLSLQGAWNITAEPTRGEHRVAVRARDLYGNTACTETIVRLVDPTTPHPNPWVPRAWHTWVLQTTLVGLPAAAAALLTGIARGLWILL</sequence>
<dbReference type="InterPro" id="IPR011055">
    <property type="entry name" value="Dup_hybrid_motif"/>
</dbReference>
<evidence type="ECO:0000313" key="2">
    <source>
        <dbReference type="Proteomes" id="UP001217754"/>
    </source>
</evidence>
<gene>
    <name evidence="1" type="ORF">MJAP1_002266</name>
</gene>
<dbReference type="CDD" id="cd02795">
    <property type="entry name" value="CBM6-CBM35-CBM36_like"/>
    <property type="match status" value="1"/>
</dbReference>